<dbReference type="GO" id="GO:0110051">
    <property type="term" value="P:metabolite repair"/>
    <property type="evidence" value="ECO:0007669"/>
    <property type="project" value="TreeGrafter"/>
</dbReference>
<dbReference type="PROSITE" id="PS51383">
    <property type="entry name" value="YJEF_C_3"/>
    <property type="match status" value="1"/>
</dbReference>
<dbReference type="Pfam" id="PF01256">
    <property type="entry name" value="Carb_kinase"/>
    <property type="match status" value="1"/>
</dbReference>
<reference evidence="23" key="1">
    <citation type="submission" date="2018-06" db="EMBL/GenBank/DDBJ databases">
        <authorList>
            <person name="Zhirakovskaya E."/>
        </authorList>
    </citation>
    <scope>NUCLEOTIDE SEQUENCE</scope>
</reference>
<name>A0A3B0Z453_9ZZZZ</name>
<dbReference type="PROSITE" id="PS01050">
    <property type="entry name" value="YJEF_C_2"/>
    <property type="match status" value="1"/>
</dbReference>
<evidence type="ECO:0000313" key="23">
    <source>
        <dbReference type="EMBL" id="VAW82322.1"/>
    </source>
</evidence>
<dbReference type="Gene3D" id="3.40.50.10260">
    <property type="entry name" value="YjeF N-terminal domain"/>
    <property type="match status" value="1"/>
</dbReference>
<dbReference type="EC" id="5.1.99.6" evidence="6"/>
<dbReference type="EMBL" id="UOFM01000462">
    <property type="protein sequence ID" value="VAW82322.1"/>
    <property type="molecule type" value="Genomic_DNA"/>
</dbReference>
<organism evidence="23">
    <name type="scientific">hydrothermal vent metagenome</name>
    <dbReference type="NCBI Taxonomy" id="652676"/>
    <lineage>
        <taxon>unclassified sequences</taxon>
        <taxon>metagenomes</taxon>
        <taxon>ecological metagenomes</taxon>
    </lineage>
</organism>
<evidence type="ECO:0000256" key="4">
    <source>
        <dbReference type="ARBA" id="ARBA00006001"/>
    </source>
</evidence>
<evidence type="ECO:0000259" key="22">
    <source>
        <dbReference type="PROSITE" id="PS51385"/>
    </source>
</evidence>
<evidence type="ECO:0000256" key="12">
    <source>
        <dbReference type="ARBA" id="ARBA00022958"/>
    </source>
</evidence>
<comment type="catalytic activity">
    <reaction evidence="19">
        <text>(6S)-NADHX + ADP = AMP + phosphate + NADH + H(+)</text>
        <dbReference type="Rhea" id="RHEA:32223"/>
        <dbReference type="ChEBI" id="CHEBI:15378"/>
        <dbReference type="ChEBI" id="CHEBI:43474"/>
        <dbReference type="ChEBI" id="CHEBI:57945"/>
        <dbReference type="ChEBI" id="CHEBI:64074"/>
        <dbReference type="ChEBI" id="CHEBI:456215"/>
        <dbReference type="ChEBI" id="CHEBI:456216"/>
        <dbReference type="EC" id="4.2.1.136"/>
    </reaction>
</comment>
<keyword evidence="14 23" id="KW-0413">Isomerase</keyword>
<feature type="domain" description="YjeF N-terminal" evidence="22">
    <location>
        <begin position="15"/>
        <end position="216"/>
    </location>
</feature>
<evidence type="ECO:0000256" key="15">
    <source>
        <dbReference type="ARBA" id="ARBA00023239"/>
    </source>
</evidence>
<dbReference type="InterPro" id="IPR000631">
    <property type="entry name" value="CARKD"/>
</dbReference>
<keyword evidence="8" id="KW-0479">Metal-binding</keyword>
<gene>
    <name evidence="23" type="ORF">MNBD_GAMMA14-1551</name>
</gene>
<comment type="cofactor">
    <cofactor evidence="3">
        <name>K(+)</name>
        <dbReference type="ChEBI" id="CHEBI:29103"/>
    </cofactor>
</comment>
<evidence type="ECO:0000256" key="5">
    <source>
        <dbReference type="ARBA" id="ARBA00009524"/>
    </source>
</evidence>
<evidence type="ECO:0000256" key="6">
    <source>
        <dbReference type="ARBA" id="ARBA00012228"/>
    </source>
</evidence>
<dbReference type="PIRSF" id="PIRSF017184">
    <property type="entry name" value="Nnr"/>
    <property type="match status" value="1"/>
</dbReference>
<sequence>MPETDVFPLYTAAGVRELDRIAIEEQGIPGYTLICRAGQALRDCIAANWPNCHHINILCGAGNNGADGYVLARLLREAGRDVSVQYFSDPGLLESDAATAFEDFKAGGGEATAFEGELNTATLQVDALLGTGLTRTVEGRWRQAIEKLNAQSAPVLAVDIPSGLAADTGVIQGIAVQAQRTLTFIGRKRGLYTAQGVDCVGVVEFSDLDVPAAVYDRQPVPACLLKRPALGTLAAPRPRSSHKGDYGHVLVVGGGAGMPGAPRLAAEAAARCGAGLVSVATHADNTSGLNAGRWELMVHAVSHLNELAPLLQRASVVVVGPGLGQSRWSRQLFEQVLDTPLPLVVDADALNLLARDPLIRQNWILTPHPGEAARLLGTETATIQQDRFAALEALRERYGGTIILKGAGTLIGDGRSLPAVCAAGNPGMASGGMGDVLSGVLGALLAQGLTSGVAARAAVCLHAQAADRAAATSGERGLLAADLIPLVREGLNGGH</sequence>
<evidence type="ECO:0000256" key="17">
    <source>
        <dbReference type="ARBA" id="ARBA00025153"/>
    </source>
</evidence>
<dbReference type="AlphaFoldDB" id="A0A3B0Z453"/>
<dbReference type="InterPro" id="IPR017953">
    <property type="entry name" value="Carbohydrate_kinase_pred_CS"/>
</dbReference>
<keyword evidence="16" id="KW-0511">Multifunctional enzyme</keyword>
<evidence type="ECO:0000256" key="8">
    <source>
        <dbReference type="ARBA" id="ARBA00022723"/>
    </source>
</evidence>
<keyword evidence="11" id="KW-0521">NADP</keyword>
<comment type="function">
    <text evidence="17">Bifunctional enzyme that catalyzes the epimerization of the S- and R-forms of NAD(P)HX and the dehydration of the S-form of NAD(P)HX at the expense of ADP, which is converted to AMP. This allows the repair of both epimers of NAD(P)HX, a damaged form of NAD(P)H that is a result of enzymatic or heat-dependent hydration.</text>
</comment>
<keyword evidence="12" id="KW-0630">Potassium</keyword>
<dbReference type="Gene3D" id="3.40.1190.20">
    <property type="match status" value="1"/>
</dbReference>
<dbReference type="GO" id="GO:0046872">
    <property type="term" value="F:metal ion binding"/>
    <property type="evidence" value="ECO:0007669"/>
    <property type="project" value="UniProtKB-KW"/>
</dbReference>
<evidence type="ECO:0000256" key="14">
    <source>
        <dbReference type="ARBA" id="ARBA00023235"/>
    </source>
</evidence>
<protein>
    <recommendedName>
        <fullName evidence="18">Nicotinamide nucleotide repair protein</fullName>
        <ecNumber evidence="7">4.2.1.136</ecNumber>
        <ecNumber evidence="6">5.1.99.6</ecNumber>
    </recommendedName>
</protein>
<dbReference type="SUPFAM" id="SSF53613">
    <property type="entry name" value="Ribokinase-like"/>
    <property type="match status" value="1"/>
</dbReference>
<evidence type="ECO:0000256" key="20">
    <source>
        <dbReference type="ARBA" id="ARBA00049209"/>
    </source>
</evidence>
<comment type="catalytic activity">
    <reaction evidence="20">
        <text>(6S)-NADPHX + ADP = AMP + phosphate + NADPH + H(+)</text>
        <dbReference type="Rhea" id="RHEA:32235"/>
        <dbReference type="ChEBI" id="CHEBI:15378"/>
        <dbReference type="ChEBI" id="CHEBI:43474"/>
        <dbReference type="ChEBI" id="CHEBI:57783"/>
        <dbReference type="ChEBI" id="CHEBI:64076"/>
        <dbReference type="ChEBI" id="CHEBI:456215"/>
        <dbReference type="ChEBI" id="CHEBI:456216"/>
        <dbReference type="EC" id="4.2.1.136"/>
    </reaction>
</comment>
<dbReference type="HAMAP" id="MF_01965">
    <property type="entry name" value="NADHX_dehydratase"/>
    <property type="match status" value="1"/>
</dbReference>
<comment type="similarity">
    <text evidence="4">In the N-terminal section; belongs to the NnrE/AIBP family.</text>
</comment>
<evidence type="ECO:0000256" key="2">
    <source>
        <dbReference type="ARBA" id="ARBA00000909"/>
    </source>
</evidence>
<dbReference type="PROSITE" id="PS51385">
    <property type="entry name" value="YJEF_N"/>
    <property type="match status" value="1"/>
</dbReference>
<evidence type="ECO:0000256" key="3">
    <source>
        <dbReference type="ARBA" id="ARBA00001958"/>
    </source>
</evidence>
<accession>A0A3B0Z453</accession>
<keyword evidence="9" id="KW-0547">Nucleotide-binding</keyword>
<dbReference type="GO" id="GO:0005524">
    <property type="term" value="F:ATP binding"/>
    <property type="evidence" value="ECO:0007669"/>
    <property type="project" value="UniProtKB-KW"/>
</dbReference>
<dbReference type="NCBIfam" id="TIGR00197">
    <property type="entry name" value="yjeF_nterm"/>
    <property type="match status" value="1"/>
</dbReference>
<evidence type="ECO:0000256" key="1">
    <source>
        <dbReference type="ARBA" id="ARBA00000013"/>
    </source>
</evidence>
<keyword evidence="15 23" id="KW-0456">Lyase</keyword>
<dbReference type="GO" id="GO:0052855">
    <property type="term" value="F:ADP-dependent NAD(P)H-hydrate dehydratase activity"/>
    <property type="evidence" value="ECO:0007669"/>
    <property type="project" value="UniProtKB-EC"/>
</dbReference>
<dbReference type="NCBIfam" id="TIGR00196">
    <property type="entry name" value="yjeF_cterm"/>
    <property type="match status" value="1"/>
</dbReference>
<comment type="similarity">
    <text evidence="5">In the C-terminal section; belongs to the NnrD/CARKD family.</text>
</comment>
<comment type="catalytic activity">
    <reaction evidence="2">
        <text>(6R)-NADPHX = (6S)-NADPHX</text>
        <dbReference type="Rhea" id="RHEA:32227"/>
        <dbReference type="ChEBI" id="CHEBI:64076"/>
        <dbReference type="ChEBI" id="CHEBI:64077"/>
        <dbReference type="EC" id="5.1.99.6"/>
    </reaction>
</comment>
<evidence type="ECO:0000256" key="10">
    <source>
        <dbReference type="ARBA" id="ARBA00022840"/>
    </source>
</evidence>
<keyword evidence="10" id="KW-0067">ATP-binding</keyword>
<proteinExistence type="inferred from homology"/>
<dbReference type="InterPro" id="IPR030677">
    <property type="entry name" value="Nnr"/>
</dbReference>
<evidence type="ECO:0000256" key="13">
    <source>
        <dbReference type="ARBA" id="ARBA00023027"/>
    </source>
</evidence>
<dbReference type="InterPro" id="IPR004443">
    <property type="entry name" value="YjeF_N_dom"/>
</dbReference>
<evidence type="ECO:0000256" key="7">
    <source>
        <dbReference type="ARBA" id="ARBA00013129"/>
    </source>
</evidence>
<evidence type="ECO:0000256" key="9">
    <source>
        <dbReference type="ARBA" id="ARBA00022741"/>
    </source>
</evidence>
<evidence type="ECO:0000256" key="11">
    <source>
        <dbReference type="ARBA" id="ARBA00022857"/>
    </source>
</evidence>
<dbReference type="InterPro" id="IPR029056">
    <property type="entry name" value="Ribokinase-like"/>
</dbReference>
<comment type="catalytic activity">
    <reaction evidence="1">
        <text>(6R)-NADHX = (6S)-NADHX</text>
        <dbReference type="Rhea" id="RHEA:32215"/>
        <dbReference type="ChEBI" id="CHEBI:64074"/>
        <dbReference type="ChEBI" id="CHEBI:64075"/>
        <dbReference type="EC" id="5.1.99.6"/>
    </reaction>
</comment>
<evidence type="ECO:0000256" key="18">
    <source>
        <dbReference type="ARBA" id="ARBA00032624"/>
    </source>
</evidence>
<dbReference type="PANTHER" id="PTHR12592:SF0">
    <property type="entry name" value="ATP-DEPENDENT (S)-NAD(P)H-HYDRATE DEHYDRATASE"/>
    <property type="match status" value="1"/>
</dbReference>
<dbReference type="InterPro" id="IPR036652">
    <property type="entry name" value="YjeF_N_dom_sf"/>
</dbReference>
<dbReference type="Pfam" id="PF03853">
    <property type="entry name" value="YjeF_N"/>
    <property type="match status" value="1"/>
</dbReference>
<dbReference type="CDD" id="cd01171">
    <property type="entry name" value="YXKO-related"/>
    <property type="match status" value="1"/>
</dbReference>
<dbReference type="HAMAP" id="MF_01966">
    <property type="entry name" value="NADHX_epimerase"/>
    <property type="match status" value="1"/>
</dbReference>
<evidence type="ECO:0000256" key="19">
    <source>
        <dbReference type="ARBA" id="ARBA00048238"/>
    </source>
</evidence>
<dbReference type="PANTHER" id="PTHR12592">
    <property type="entry name" value="ATP-DEPENDENT (S)-NAD(P)H-HYDRATE DEHYDRATASE FAMILY MEMBER"/>
    <property type="match status" value="1"/>
</dbReference>
<dbReference type="EC" id="4.2.1.136" evidence="7"/>
<feature type="domain" description="YjeF C-terminal" evidence="21">
    <location>
        <begin position="226"/>
        <end position="494"/>
    </location>
</feature>
<evidence type="ECO:0000259" key="21">
    <source>
        <dbReference type="PROSITE" id="PS51383"/>
    </source>
</evidence>
<evidence type="ECO:0000256" key="16">
    <source>
        <dbReference type="ARBA" id="ARBA00023268"/>
    </source>
</evidence>
<keyword evidence="13" id="KW-0520">NAD</keyword>
<dbReference type="GO" id="GO:0052856">
    <property type="term" value="F:NAD(P)HX epimerase activity"/>
    <property type="evidence" value="ECO:0007669"/>
    <property type="project" value="UniProtKB-EC"/>
</dbReference>
<dbReference type="SUPFAM" id="SSF64153">
    <property type="entry name" value="YjeF N-terminal domain-like"/>
    <property type="match status" value="1"/>
</dbReference>